<dbReference type="AlphaFoldDB" id="A0A644Y9C5"/>
<dbReference type="InterPro" id="IPR011990">
    <property type="entry name" value="TPR-like_helical_dom_sf"/>
</dbReference>
<dbReference type="Gene3D" id="1.25.40.390">
    <property type="match status" value="1"/>
</dbReference>
<protein>
    <submittedName>
        <fullName evidence="7">SusD-like protein</fullName>
    </submittedName>
</protein>
<accession>A0A644Y9C5</accession>
<evidence type="ECO:0000259" key="5">
    <source>
        <dbReference type="Pfam" id="PF07980"/>
    </source>
</evidence>
<organism evidence="7">
    <name type="scientific">bioreactor metagenome</name>
    <dbReference type="NCBI Taxonomy" id="1076179"/>
    <lineage>
        <taxon>unclassified sequences</taxon>
        <taxon>metagenomes</taxon>
        <taxon>ecological metagenomes</taxon>
    </lineage>
</organism>
<keyword evidence="2" id="KW-0732">Signal</keyword>
<keyword evidence="3" id="KW-0472">Membrane</keyword>
<keyword evidence="4" id="KW-0998">Cell outer membrane</keyword>
<reference evidence="7" key="1">
    <citation type="submission" date="2019-08" db="EMBL/GenBank/DDBJ databases">
        <authorList>
            <person name="Kucharzyk K."/>
            <person name="Murdoch R.W."/>
            <person name="Higgins S."/>
            <person name="Loffler F."/>
        </authorList>
    </citation>
    <scope>NUCLEOTIDE SEQUENCE</scope>
</reference>
<evidence type="ECO:0000313" key="7">
    <source>
        <dbReference type="EMBL" id="MPM24909.1"/>
    </source>
</evidence>
<comment type="subcellular location">
    <subcellularLocation>
        <location evidence="1">Cell outer membrane</location>
    </subcellularLocation>
</comment>
<proteinExistence type="predicted"/>
<sequence length="560" mass="63139">MTDKMKTRILLIILLIGVILPGCDKFLDMNPTDRLSDKMVWQNKESVELYVNGFYPYINIYGAFGGGDSQVGLTEGLTETLKYGSMTPGTHVGFANIVAYADGGMSAPTASFHLGMWDDLYARIRRVNEFLFGLKNYGTSLEPALLTRFEAEARFFRGFLYFQLIKRSGDVIIYDEDLSKISKSTPLSTESQGWDMVQADFDFAAQNLPATWSGADIGRVTKGAAYAMQSRAMLYANRWQAAKDAADAVFALNVYELMPGNTVANYQKAFTSATKGNKESILEFNYMQTGGPTHSFNRNFTPGGDVPGIGGRATPTQEMVESYEKQTGGFIDWTPWHDVDGTTQTPPYDQLEVRFHASILYNGANWKGRKIETFVNGVDGYASFKEDPNPSGRSTTGYYLRKLVDETHIDLSSQNSVQPWISIRLAEVHLNRAEAAYRLGNAGQANNDLRAVRARVGLPYTDKSGNDLFEAIRQERKVELAYEGHLYWDMRRWRLAHIEYNGPGSRVHGLKIVKEGAIYTYFYIDCDKQDRSFQEKMYRIPLPEGELINNTAVQQYPEWR</sequence>
<evidence type="ECO:0000256" key="4">
    <source>
        <dbReference type="ARBA" id="ARBA00023237"/>
    </source>
</evidence>
<dbReference type="Pfam" id="PF14322">
    <property type="entry name" value="SusD-like_3"/>
    <property type="match status" value="1"/>
</dbReference>
<dbReference type="EMBL" id="VSSQ01004371">
    <property type="protein sequence ID" value="MPM24909.1"/>
    <property type="molecule type" value="Genomic_DNA"/>
</dbReference>
<gene>
    <name evidence="7" type="ORF">SDC9_71397</name>
</gene>
<feature type="domain" description="RagB/SusD" evidence="5">
    <location>
        <begin position="278"/>
        <end position="559"/>
    </location>
</feature>
<dbReference type="CDD" id="cd08977">
    <property type="entry name" value="SusD"/>
    <property type="match status" value="1"/>
</dbReference>
<name>A0A644Y9C5_9ZZZZ</name>
<dbReference type="InterPro" id="IPR033985">
    <property type="entry name" value="SusD-like_N"/>
</dbReference>
<evidence type="ECO:0000256" key="2">
    <source>
        <dbReference type="ARBA" id="ARBA00022729"/>
    </source>
</evidence>
<evidence type="ECO:0000259" key="6">
    <source>
        <dbReference type="Pfam" id="PF14322"/>
    </source>
</evidence>
<comment type="caution">
    <text evidence="7">The sequence shown here is derived from an EMBL/GenBank/DDBJ whole genome shotgun (WGS) entry which is preliminary data.</text>
</comment>
<dbReference type="InterPro" id="IPR012944">
    <property type="entry name" value="SusD_RagB_dom"/>
</dbReference>
<feature type="domain" description="SusD-like N-terminal" evidence="6">
    <location>
        <begin position="114"/>
        <end position="234"/>
    </location>
</feature>
<dbReference type="Pfam" id="PF07980">
    <property type="entry name" value="SusD_RagB"/>
    <property type="match status" value="1"/>
</dbReference>
<evidence type="ECO:0000256" key="3">
    <source>
        <dbReference type="ARBA" id="ARBA00023136"/>
    </source>
</evidence>
<dbReference type="SUPFAM" id="SSF48452">
    <property type="entry name" value="TPR-like"/>
    <property type="match status" value="1"/>
</dbReference>
<dbReference type="GO" id="GO:0009279">
    <property type="term" value="C:cell outer membrane"/>
    <property type="evidence" value="ECO:0007669"/>
    <property type="project" value="UniProtKB-SubCell"/>
</dbReference>
<evidence type="ECO:0000256" key="1">
    <source>
        <dbReference type="ARBA" id="ARBA00004442"/>
    </source>
</evidence>